<gene>
    <name evidence="4" type="ORF">AO498_02865</name>
</gene>
<dbReference type="Proteomes" id="UP000073816">
    <property type="component" value="Chromosome"/>
</dbReference>
<keyword evidence="3" id="KW-0998">Cell outer membrane</keyword>
<dbReference type="AlphaFoldDB" id="A0A142EJL7"/>
<protein>
    <submittedName>
        <fullName evidence="4">TonB-dependent receptor</fullName>
    </submittedName>
</protein>
<dbReference type="OrthoDB" id="1075473at2"/>
<dbReference type="KEGG" id="alm:AO498_02865"/>
<proteinExistence type="predicted"/>
<dbReference type="GO" id="GO:0009279">
    <property type="term" value="C:cell outer membrane"/>
    <property type="evidence" value="ECO:0007669"/>
    <property type="project" value="UniProtKB-SubCell"/>
</dbReference>
<dbReference type="Pfam" id="PF13715">
    <property type="entry name" value="CarbopepD_reg_2"/>
    <property type="match status" value="1"/>
</dbReference>
<dbReference type="InterPro" id="IPR008969">
    <property type="entry name" value="CarboxyPept-like_regulatory"/>
</dbReference>
<reference evidence="4 5" key="2">
    <citation type="journal article" date="2016" name="Genome Announc.">
        <title>Complete Genome Sequence of Algoriphagus sp. Strain M8-2, Isolated from a Brackish Lake.</title>
        <authorList>
            <person name="Muraguchi Y."/>
            <person name="Kushimoto K."/>
            <person name="Ohtsubo Y."/>
            <person name="Suzuki T."/>
            <person name="Dohra H."/>
            <person name="Kimbara K."/>
            <person name="Shintani M."/>
        </authorList>
    </citation>
    <scope>NUCLEOTIDE SEQUENCE [LARGE SCALE GENOMIC DNA]</scope>
    <source>
        <strain evidence="4 5">M8-2</strain>
    </source>
</reference>
<comment type="subcellular location">
    <subcellularLocation>
        <location evidence="1">Cell outer membrane</location>
    </subcellularLocation>
</comment>
<evidence type="ECO:0000313" key="4">
    <source>
        <dbReference type="EMBL" id="AMQ55322.1"/>
    </source>
</evidence>
<keyword evidence="4" id="KW-0675">Receptor</keyword>
<dbReference type="STRING" id="1727163.AO498_02865"/>
<name>A0A142EJL7_9BACT</name>
<dbReference type="PATRIC" id="fig|1727163.4.peg.595"/>
<dbReference type="EMBL" id="CP012836">
    <property type="protein sequence ID" value="AMQ55322.1"/>
    <property type="molecule type" value="Genomic_DNA"/>
</dbReference>
<accession>A0A142EJL7</accession>
<dbReference type="Gene3D" id="2.40.170.20">
    <property type="entry name" value="TonB-dependent receptor, beta-barrel domain"/>
    <property type="match status" value="1"/>
</dbReference>
<evidence type="ECO:0000313" key="5">
    <source>
        <dbReference type="Proteomes" id="UP000073816"/>
    </source>
</evidence>
<reference evidence="5" key="1">
    <citation type="submission" date="2015-09" db="EMBL/GenBank/DDBJ databases">
        <title>Complete sequence of Algoriphagus sp. M8-2.</title>
        <authorList>
            <person name="Shintani M."/>
        </authorList>
    </citation>
    <scope>NUCLEOTIDE SEQUENCE [LARGE SCALE GENOMIC DNA]</scope>
    <source>
        <strain evidence="5">M8-2</strain>
    </source>
</reference>
<dbReference type="Gene3D" id="2.60.40.1120">
    <property type="entry name" value="Carboxypeptidase-like, regulatory domain"/>
    <property type="match status" value="1"/>
</dbReference>
<dbReference type="SUPFAM" id="SSF49464">
    <property type="entry name" value="Carboxypeptidase regulatory domain-like"/>
    <property type="match status" value="1"/>
</dbReference>
<dbReference type="SUPFAM" id="SSF56935">
    <property type="entry name" value="Porins"/>
    <property type="match status" value="1"/>
</dbReference>
<sequence length="720" mass="80553">MKAIYSFFILTLLIPIHGLSQSSILIGKVLDEKNQPLPGVNVFIKGSYDGTSTDSEGSFEFETTEKGNQLLVFKMMGFITIEQPVSLTVDRLEIPTLSLKEEYNELNTVTISAGALEASDEKKSVILRPLDIVTTPSAVGDIVGAFQTLPGTSTVGNDGRLFVRGGDASEVGIFIDGLRVGNAYGSTAGNVPTRTRFNPNLFKGTFFSTGGYSAEFGQALSSALALTTKDLAKRNQGDISIMSVGGGYSHTLANEKQSLTVSANLFDLKPYQALIQQNFDWERAPFGRDMEIAAQRKTSQGGLWKILARTESGGMKLWQDQPGQVGRGILMKLNNQYSYIQSNWRKGYENGWSLFGGISFSHNKDRIHLGPVDLNRKNQLIHAKWTAGYDFSDRLSVKNGLEYLRNEYSEALIQEKFERNFSENQAFFFSEWDWYLSRKLVLRAGVRTGYSSLANETWIDPRASLAFKLSENGTLSVAAGRFHQLPEERFRVLNPALENTSSKHLILNYLYQKEGKTFRAEAFHKSYDHLIRFEGSFQNPLNIQNGGEGFARGFDVFFRDRESIKNTDYWITYSFVDSKRSYFQYSNQVQPDFAPKHNLSVVVKHFIVPLKSQLGISWSFNDGLTFTDPNFSGEMNSKTNSFQNLSLSWSYLPRPNLIIHGAITNVTGHSNVFGYQFASTPNSSGTYESVPIGQPAPRFLFLGIFLTLSKDKNANQLNNL</sequence>
<dbReference type="RefSeq" id="WP_067543535.1">
    <property type="nucleotide sequence ID" value="NZ_CP012836.1"/>
</dbReference>
<dbReference type="InterPro" id="IPR036942">
    <property type="entry name" value="Beta-barrel_TonB_sf"/>
</dbReference>
<evidence type="ECO:0000256" key="1">
    <source>
        <dbReference type="ARBA" id="ARBA00004442"/>
    </source>
</evidence>
<keyword evidence="2" id="KW-0472">Membrane</keyword>
<evidence type="ECO:0000256" key="2">
    <source>
        <dbReference type="ARBA" id="ARBA00023136"/>
    </source>
</evidence>
<evidence type="ECO:0000256" key="3">
    <source>
        <dbReference type="ARBA" id="ARBA00023237"/>
    </source>
</evidence>
<organism evidence="4 5">
    <name type="scientific">Algoriphagus sanaruensis</name>
    <dbReference type="NCBI Taxonomy" id="1727163"/>
    <lineage>
        <taxon>Bacteria</taxon>
        <taxon>Pseudomonadati</taxon>
        <taxon>Bacteroidota</taxon>
        <taxon>Cytophagia</taxon>
        <taxon>Cytophagales</taxon>
        <taxon>Cyclobacteriaceae</taxon>
        <taxon>Algoriphagus</taxon>
    </lineage>
</organism>
<keyword evidence="5" id="KW-1185">Reference proteome</keyword>